<reference evidence="4" key="2">
    <citation type="submission" date="2016-10" db="EMBL/GenBank/DDBJ databases">
        <authorList>
            <person name="Varghese N."/>
            <person name="Submissions S."/>
        </authorList>
    </citation>
    <scope>NUCLEOTIDE SEQUENCE [LARGE SCALE GENOMIC DNA]</scope>
    <source>
        <strain evidence="4">CPCC 202695</strain>
    </source>
</reference>
<dbReference type="Proteomes" id="UP000893823">
    <property type="component" value="Unassembled WGS sequence"/>
</dbReference>
<keyword evidence="1" id="KW-1133">Transmembrane helix</keyword>
<keyword evidence="1" id="KW-0812">Transmembrane</keyword>
<feature type="transmembrane region" description="Helical" evidence="1">
    <location>
        <begin position="44"/>
        <end position="66"/>
    </location>
</feature>
<evidence type="ECO:0000313" key="4">
    <source>
        <dbReference type="Proteomes" id="UP000199482"/>
    </source>
</evidence>
<organism evidence="3 4">
    <name type="scientific">Agromyces flavus</name>
    <dbReference type="NCBI Taxonomy" id="589382"/>
    <lineage>
        <taxon>Bacteria</taxon>
        <taxon>Bacillati</taxon>
        <taxon>Actinomycetota</taxon>
        <taxon>Actinomycetes</taxon>
        <taxon>Micrococcales</taxon>
        <taxon>Microbacteriaceae</taxon>
        <taxon>Agromyces</taxon>
    </lineage>
</organism>
<evidence type="ECO:0000313" key="3">
    <source>
        <dbReference type="EMBL" id="SDT23078.1"/>
    </source>
</evidence>
<dbReference type="Proteomes" id="UP000199482">
    <property type="component" value="Chromosome I"/>
</dbReference>
<keyword evidence="1" id="KW-0472">Membrane</keyword>
<sequence>MDEIVTLEPWSPLPLVVPALIVLAGVVVSIIGTHRRVKPLRETGYVAIVFGALAAGAMTYSMAGIWDTEQRTDALVSLGYETPTFSASMGLGAGETPPIAFQAVRDGVRVRGVIVQVDDDQWQVREVAEDED</sequence>
<reference evidence="3" key="1">
    <citation type="submission" date="2016-10" db="EMBL/GenBank/DDBJ databases">
        <authorList>
            <person name="de Groot N.N."/>
        </authorList>
    </citation>
    <scope>NUCLEOTIDE SEQUENCE [LARGE SCALE GENOMIC DNA]</scope>
    <source>
        <strain evidence="3">CPCC 202695</strain>
    </source>
</reference>
<feature type="transmembrane region" description="Helical" evidence="1">
    <location>
        <begin position="12"/>
        <end position="32"/>
    </location>
</feature>
<name>A0A1H1YNN8_9MICO</name>
<dbReference type="AlphaFoldDB" id="A0A1H1YNN8"/>
<gene>
    <name evidence="2" type="ORF">BCL57_000896</name>
    <name evidence="3" type="ORF">SAMN04489721_2829</name>
</gene>
<dbReference type="EMBL" id="LT629755">
    <property type="protein sequence ID" value="SDT23078.1"/>
    <property type="molecule type" value="Genomic_DNA"/>
</dbReference>
<reference evidence="2" key="3">
    <citation type="submission" date="2022-06" db="EMBL/GenBank/DDBJ databases">
        <title>Genomic Encyclopedia of Type Strains, Phase III (KMG-III): the genomes of soil and plant-associated and newly described type strains.</title>
        <authorList>
            <person name="Whitman W."/>
        </authorList>
    </citation>
    <scope>NUCLEOTIDE SEQUENCE</scope>
    <source>
        <strain evidence="2">CPCC 202695</strain>
    </source>
</reference>
<keyword evidence="5" id="KW-1185">Reference proteome</keyword>
<accession>A0A1H1YNN8</accession>
<dbReference type="RefSeq" id="WP_092673711.1">
    <property type="nucleotide sequence ID" value="NZ_BMDN01000001.1"/>
</dbReference>
<protein>
    <submittedName>
        <fullName evidence="3">Uncharacterized protein</fullName>
    </submittedName>
</protein>
<evidence type="ECO:0000256" key="1">
    <source>
        <dbReference type="SAM" id="Phobius"/>
    </source>
</evidence>
<evidence type="ECO:0000313" key="2">
    <source>
        <dbReference type="EMBL" id="MCP2366754.1"/>
    </source>
</evidence>
<dbReference type="OrthoDB" id="5005925at2"/>
<evidence type="ECO:0000313" key="5">
    <source>
        <dbReference type="Proteomes" id="UP000893823"/>
    </source>
</evidence>
<proteinExistence type="predicted"/>
<dbReference type="EMBL" id="SODL02000001">
    <property type="protein sequence ID" value="MCP2366754.1"/>
    <property type="molecule type" value="Genomic_DNA"/>
</dbReference>
<dbReference type="STRING" id="589382.SAMN04489721_2829"/>